<dbReference type="InterPro" id="IPR009926">
    <property type="entry name" value="T3SS_YcgR_PilZN"/>
</dbReference>
<evidence type="ECO:0008006" key="5">
    <source>
        <dbReference type="Google" id="ProtNLM"/>
    </source>
</evidence>
<accession>A0A1B7LBP3</accession>
<proteinExistence type="predicted"/>
<protein>
    <recommendedName>
        <fullName evidence="5">Pilus assembly protein PilZ</fullName>
    </recommendedName>
</protein>
<dbReference type="GO" id="GO:0035438">
    <property type="term" value="F:cyclic-di-GMP binding"/>
    <property type="evidence" value="ECO:0007669"/>
    <property type="project" value="InterPro"/>
</dbReference>
<organism evidence="3 4">
    <name type="scientific">Desulfotomaculum copahuensis</name>
    <dbReference type="NCBI Taxonomy" id="1838280"/>
    <lineage>
        <taxon>Bacteria</taxon>
        <taxon>Bacillati</taxon>
        <taxon>Bacillota</taxon>
        <taxon>Clostridia</taxon>
        <taxon>Eubacteriales</taxon>
        <taxon>Desulfotomaculaceae</taxon>
        <taxon>Desulfotomaculum</taxon>
    </lineage>
</organism>
<dbReference type="Pfam" id="PF07238">
    <property type="entry name" value="PilZ"/>
    <property type="match status" value="1"/>
</dbReference>
<sequence>MPENQELRINTKIQVARTGERDWYASAIQDIRGGELYIAVPRLRGDALTFAAGDQVQVRFYGAGASFVFPARYLGRTADAIPLYRLARTGEIERVQQRSHVRLKAGLDVQYAPPPEKNRRPRYKKGYSVDISGGGMRLAVSEPVLPGRELLLKFTLPLRRGAKEMELTGRVIRLFESEFEGAKTYQAALEFTDLTRSQQDAIVQYIFQRMAEQARLR</sequence>
<dbReference type="SUPFAM" id="SSF141371">
    <property type="entry name" value="PilZ domain-like"/>
    <property type="match status" value="1"/>
</dbReference>
<reference evidence="3 4" key="1">
    <citation type="submission" date="2016-04" db="EMBL/GenBank/DDBJ databases">
        <authorList>
            <person name="Evans L.H."/>
            <person name="Alamgir A."/>
            <person name="Owens N."/>
            <person name="Weber N.D."/>
            <person name="Virtaneva K."/>
            <person name="Barbian K."/>
            <person name="Babar A."/>
            <person name="Rosenke K."/>
        </authorList>
    </citation>
    <scope>NUCLEOTIDE SEQUENCE [LARGE SCALE GENOMIC DNA]</scope>
    <source>
        <strain evidence="3 4">LMa1</strain>
    </source>
</reference>
<dbReference type="AlphaFoldDB" id="A0A1B7LBP3"/>
<gene>
    <name evidence="3" type="ORF">A6M21_14515</name>
</gene>
<keyword evidence="4" id="KW-1185">Reference proteome</keyword>
<feature type="domain" description="Type III secretion system flagellar brake protein YcgR PilZN" evidence="2">
    <location>
        <begin position="9"/>
        <end position="87"/>
    </location>
</feature>
<evidence type="ECO:0000313" key="4">
    <source>
        <dbReference type="Proteomes" id="UP000078532"/>
    </source>
</evidence>
<dbReference type="Gene3D" id="2.40.10.220">
    <property type="entry name" value="predicted glycosyltransferase like domains"/>
    <property type="match status" value="1"/>
</dbReference>
<evidence type="ECO:0000313" key="3">
    <source>
        <dbReference type="EMBL" id="OAT79920.1"/>
    </source>
</evidence>
<feature type="domain" description="PilZ" evidence="1">
    <location>
        <begin position="96"/>
        <end position="208"/>
    </location>
</feature>
<dbReference type="OrthoDB" id="3493at2"/>
<evidence type="ECO:0000259" key="1">
    <source>
        <dbReference type="Pfam" id="PF07238"/>
    </source>
</evidence>
<dbReference type="EMBL" id="LYVF01000188">
    <property type="protein sequence ID" value="OAT79920.1"/>
    <property type="molecule type" value="Genomic_DNA"/>
</dbReference>
<name>A0A1B7LBP3_9FIRM</name>
<dbReference type="Proteomes" id="UP000078532">
    <property type="component" value="Unassembled WGS sequence"/>
</dbReference>
<dbReference type="STRING" id="1838280.A6M21_14515"/>
<dbReference type="Pfam" id="PF12945">
    <property type="entry name" value="PilZNR"/>
    <property type="match status" value="1"/>
</dbReference>
<dbReference type="RefSeq" id="WP_066670587.1">
    <property type="nucleotide sequence ID" value="NZ_LYVF01000188.1"/>
</dbReference>
<dbReference type="InterPro" id="IPR009875">
    <property type="entry name" value="PilZ_domain"/>
</dbReference>
<evidence type="ECO:0000259" key="2">
    <source>
        <dbReference type="Pfam" id="PF12945"/>
    </source>
</evidence>
<comment type="caution">
    <text evidence="3">The sequence shown here is derived from an EMBL/GenBank/DDBJ whole genome shotgun (WGS) entry which is preliminary data.</text>
</comment>